<proteinExistence type="predicted"/>
<name>A0A816TUZ8_9BILA</name>
<comment type="caution">
    <text evidence="1">The sequence shown here is derived from an EMBL/GenBank/DDBJ whole genome shotgun (WGS) entry which is preliminary data.</text>
</comment>
<protein>
    <submittedName>
        <fullName evidence="1">Uncharacterized protein</fullName>
    </submittedName>
</protein>
<evidence type="ECO:0000313" key="1">
    <source>
        <dbReference type="EMBL" id="CAF2104058.1"/>
    </source>
</evidence>
<dbReference type="EMBL" id="CAJNRG010008413">
    <property type="protein sequence ID" value="CAF2104058.1"/>
    <property type="molecule type" value="Genomic_DNA"/>
</dbReference>
<organism evidence="1 2">
    <name type="scientific">Rotaria magnacalcarata</name>
    <dbReference type="NCBI Taxonomy" id="392030"/>
    <lineage>
        <taxon>Eukaryota</taxon>
        <taxon>Metazoa</taxon>
        <taxon>Spiralia</taxon>
        <taxon>Gnathifera</taxon>
        <taxon>Rotifera</taxon>
        <taxon>Eurotatoria</taxon>
        <taxon>Bdelloidea</taxon>
        <taxon>Philodinida</taxon>
        <taxon>Philodinidae</taxon>
        <taxon>Rotaria</taxon>
    </lineage>
</organism>
<evidence type="ECO:0000313" key="2">
    <source>
        <dbReference type="Proteomes" id="UP000663887"/>
    </source>
</evidence>
<dbReference type="AlphaFoldDB" id="A0A816TUZ8"/>
<gene>
    <name evidence="1" type="ORF">XDN619_LOCUS19266</name>
</gene>
<accession>A0A816TUZ8</accession>
<sequence>MGGIRLSNNDWSMEGGAQEVGTVSVDTLLNKLTYYLEGQIQFSSYYSITYAWVEYIELNINP</sequence>
<reference evidence="1" key="1">
    <citation type="submission" date="2021-02" db="EMBL/GenBank/DDBJ databases">
        <authorList>
            <person name="Nowell W R."/>
        </authorList>
    </citation>
    <scope>NUCLEOTIDE SEQUENCE</scope>
</reference>
<dbReference type="Proteomes" id="UP000663887">
    <property type="component" value="Unassembled WGS sequence"/>
</dbReference>
<feature type="non-terminal residue" evidence="1">
    <location>
        <position position="62"/>
    </location>
</feature>